<evidence type="ECO:0000256" key="4">
    <source>
        <dbReference type="ARBA" id="ARBA00022840"/>
    </source>
</evidence>
<protein>
    <submittedName>
        <fullName evidence="6">DsDNA helicase</fullName>
    </submittedName>
</protein>
<dbReference type="Pfam" id="PF03288">
    <property type="entry name" value="Pox_D5"/>
    <property type="match status" value="1"/>
</dbReference>
<keyword evidence="2" id="KW-0378">Hydrolase</keyword>
<dbReference type="GO" id="GO:0005524">
    <property type="term" value="F:ATP binding"/>
    <property type="evidence" value="ECO:0007669"/>
    <property type="project" value="UniProtKB-KW"/>
</dbReference>
<dbReference type="Pfam" id="PF08706">
    <property type="entry name" value="D5_N"/>
    <property type="match status" value="1"/>
</dbReference>
<keyword evidence="4" id="KW-0067">ATP-binding</keyword>
<reference evidence="6" key="1">
    <citation type="journal article" date="2021" name="Proc. Natl. Acad. Sci. U.S.A.">
        <title>A Catalog of Tens of Thousands of Viruses from Human Metagenomes Reveals Hidden Associations with Chronic Diseases.</title>
        <authorList>
            <person name="Tisza M.J."/>
            <person name="Buck C.B."/>
        </authorList>
    </citation>
    <scope>NUCLEOTIDE SEQUENCE</scope>
    <source>
        <strain evidence="6">CtAys2</strain>
    </source>
</reference>
<dbReference type="PROSITE" id="PS51206">
    <property type="entry name" value="SF3_HELICASE_1"/>
    <property type="match status" value="1"/>
</dbReference>
<dbReference type="Pfam" id="PF19263">
    <property type="entry name" value="DUF5906"/>
    <property type="match status" value="1"/>
</dbReference>
<organism evidence="6">
    <name type="scientific">Myoviridae sp. ctAys2</name>
    <dbReference type="NCBI Taxonomy" id="2825044"/>
    <lineage>
        <taxon>Viruses</taxon>
        <taxon>Duplodnaviria</taxon>
        <taxon>Heunggongvirae</taxon>
        <taxon>Uroviricota</taxon>
        <taxon>Caudoviricetes</taxon>
    </lineage>
</organism>
<evidence type="ECO:0000313" key="6">
    <source>
        <dbReference type="EMBL" id="DAE13857.1"/>
    </source>
</evidence>
<dbReference type="InterPro" id="IPR004968">
    <property type="entry name" value="DNA_primase/NTPase_C"/>
</dbReference>
<dbReference type="GO" id="GO:0004386">
    <property type="term" value="F:helicase activity"/>
    <property type="evidence" value="ECO:0007669"/>
    <property type="project" value="UniProtKB-KW"/>
</dbReference>
<dbReference type="Gene3D" id="3.40.50.300">
    <property type="entry name" value="P-loop containing nucleotide triphosphate hydrolases"/>
    <property type="match status" value="1"/>
</dbReference>
<dbReference type="InterPro" id="IPR014015">
    <property type="entry name" value="Helicase_SF3_DNA-vir"/>
</dbReference>
<dbReference type="InterPro" id="IPR051620">
    <property type="entry name" value="ORF904-like_C"/>
</dbReference>
<evidence type="ECO:0000259" key="5">
    <source>
        <dbReference type="PROSITE" id="PS51206"/>
    </source>
</evidence>
<dbReference type="EMBL" id="BK015571">
    <property type="protein sequence ID" value="DAE13857.1"/>
    <property type="molecule type" value="Genomic_DNA"/>
</dbReference>
<dbReference type="SUPFAM" id="SSF52540">
    <property type="entry name" value="P-loop containing nucleoside triphosphate hydrolases"/>
    <property type="match status" value="2"/>
</dbReference>
<name>A0A8S5Q4V6_9CAUD</name>
<sequence>MENEVNQNINLRDFQKIGKKSDEPYDILDDRIAEYITQKQLKVFILNGVPYIYRRGCYLRDEDGKILKAHIKKLIWPDLITIGRINRVYNLILADYRLTKKNEEINKYPAHWINFKNGMYDPLSQIMRPHKPEYYSINQVPHEYHADAEYSGTVAEKFLKGVFPDTQDREMFLAFCGYCMTADTSLQKFMIIIGVPGSGKSTAINLLIDAIGSENVSCITLQDLNERFTPTELLGKLLNACADLPKKALDQVDAIKRITGEDLVKGEYKGGKVFSFRSYAKLIFSANEMPVNLDEKSDAFYRRMLSIEVMQKGKEIPNLKEGLACSMHGFIRECVAALTRLYTTRREIDSPNSKRLVHEYHRESDNVQAFLDDRIERTSGERIERTELYKLYESYCIFNQWTPLSSRGFYKNLRGKGYRDYMSSGSRYFSDMCTKSALSERERADFRQATLEENAVFAENNSK</sequence>
<feature type="domain" description="SF3 helicase" evidence="5">
    <location>
        <begin position="167"/>
        <end position="322"/>
    </location>
</feature>
<dbReference type="NCBIfam" id="TIGR01613">
    <property type="entry name" value="primase_Cterm"/>
    <property type="match status" value="1"/>
</dbReference>
<dbReference type="PANTHER" id="PTHR35372:SF2">
    <property type="entry name" value="SF3 HELICASE DOMAIN-CONTAINING PROTEIN"/>
    <property type="match status" value="1"/>
</dbReference>
<dbReference type="InterPro" id="IPR014818">
    <property type="entry name" value="Phage/plasmid_primase_P4_C"/>
</dbReference>
<evidence type="ECO:0000256" key="2">
    <source>
        <dbReference type="ARBA" id="ARBA00022801"/>
    </source>
</evidence>
<accession>A0A8S5Q4V6</accession>
<dbReference type="InterPro" id="IPR006500">
    <property type="entry name" value="Helicase_put_C_phage/plasmid"/>
</dbReference>
<dbReference type="GO" id="GO:0016787">
    <property type="term" value="F:hydrolase activity"/>
    <property type="evidence" value="ECO:0007669"/>
    <property type="project" value="UniProtKB-KW"/>
</dbReference>
<evidence type="ECO:0000256" key="3">
    <source>
        <dbReference type="ARBA" id="ARBA00022806"/>
    </source>
</evidence>
<dbReference type="InterPro" id="IPR027417">
    <property type="entry name" value="P-loop_NTPase"/>
</dbReference>
<evidence type="ECO:0000256" key="1">
    <source>
        <dbReference type="ARBA" id="ARBA00022741"/>
    </source>
</evidence>
<dbReference type="InterPro" id="IPR045455">
    <property type="entry name" value="NrS-1_pol-like_helicase"/>
</dbReference>
<dbReference type="PANTHER" id="PTHR35372">
    <property type="entry name" value="ATP BINDING PROTEIN-RELATED"/>
    <property type="match status" value="1"/>
</dbReference>
<keyword evidence="1" id="KW-0547">Nucleotide-binding</keyword>
<proteinExistence type="predicted"/>
<keyword evidence="3 6" id="KW-0347">Helicase</keyword>